<accession>A0ABP8V1Y0</accession>
<keyword evidence="1" id="KW-1133">Transmembrane helix</keyword>
<evidence type="ECO:0000313" key="3">
    <source>
        <dbReference type="Proteomes" id="UP001500604"/>
    </source>
</evidence>
<proteinExistence type="predicted"/>
<evidence type="ECO:0000256" key="1">
    <source>
        <dbReference type="SAM" id="Phobius"/>
    </source>
</evidence>
<keyword evidence="1" id="KW-0472">Membrane</keyword>
<dbReference type="Proteomes" id="UP001500604">
    <property type="component" value="Unassembled WGS sequence"/>
</dbReference>
<sequence length="183" mass="21181">MEVFSWIEGLSDNGAGLLIGAFGIPAIIFLFIGIKSFRKYHAVNKMPTSRVGVAKPGFVELIGRPESFEKGHLKSPLTNKPCIWYAYKVERYMRIRRRHDSEAKWQWHTVYYDTSHQYLLLRDHTGFCVIDTDDDPLFRLKRINKGRGKDAPKDNTQPELLTGLQLLFWSSVPFVPKYRCLST</sequence>
<comment type="caution">
    <text evidence="2">The sequence shown here is derived from an EMBL/GenBank/DDBJ whole genome shotgun (WGS) entry which is preliminary data.</text>
</comment>
<dbReference type="EMBL" id="BAABFL010000378">
    <property type="protein sequence ID" value="GAA4650238.1"/>
    <property type="molecule type" value="Genomic_DNA"/>
</dbReference>
<feature type="transmembrane region" description="Helical" evidence="1">
    <location>
        <begin position="15"/>
        <end position="34"/>
    </location>
</feature>
<keyword evidence="3" id="KW-1185">Reference proteome</keyword>
<keyword evidence="1" id="KW-0812">Transmembrane</keyword>
<protein>
    <submittedName>
        <fullName evidence="2">Uncharacterized protein</fullName>
    </submittedName>
</protein>
<organism evidence="2 3">
    <name type="scientific">Kistimonas scapharcae</name>
    <dbReference type="NCBI Taxonomy" id="1036133"/>
    <lineage>
        <taxon>Bacteria</taxon>
        <taxon>Pseudomonadati</taxon>
        <taxon>Pseudomonadota</taxon>
        <taxon>Gammaproteobacteria</taxon>
        <taxon>Oceanospirillales</taxon>
        <taxon>Endozoicomonadaceae</taxon>
        <taxon>Kistimonas</taxon>
    </lineage>
</organism>
<name>A0ABP8V1Y0_9GAMM</name>
<dbReference type="RefSeq" id="WP_345196359.1">
    <property type="nucleotide sequence ID" value="NZ_BAABFL010000378.1"/>
</dbReference>
<evidence type="ECO:0000313" key="2">
    <source>
        <dbReference type="EMBL" id="GAA4650238.1"/>
    </source>
</evidence>
<gene>
    <name evidence="2" type="ORF">GCM10023116_25210</name>
</gene>
<reference evidence="3" key="1">
    <citation type="journal article" date="2019" name="Int. J. Syst. Evol. Microbiol.">
        <title>The Global Catalogue of Microorganisms (GCM) 10K type strain sequencing project: providing services to taxonomists for standard genome sequencing and annotation.</title>
        <authorList>
            <consortium name="The Broad Institute Genomics Platform"/>
            <consortium name="The Broad Institute Genome Sequencing Center for Infectious Disease"/>
            <person name="Wu L."/>
            <person name="Ma J."/>
        </authorList>
    </citation>
    <scope>NUCLEOTIDE SEQUENCE [LARGE SCALE GENOMIC DNA]</scope>
    <source>
        <strain evidence="3">JCM 17805</strain>
    </source>
</reference>